<dbReference type="CDD" id="cd17535">
    <property type="entry name" value="REC_NarL-like"/>
    <property type="match status" value="1"/>
</dbReference>
<dbReference type="SUPFAM" id="SSF46894">
    <property type="entry name" value="C-terminal effector domain of the bipartite response regulators"/>
    <property type="match status" value="1"/>
</dbReference>
<evidence type="ECO:0000256" key="2">
    <source>
        <dbReference type="ARBA" id="ARBA00023125"/>
    </source>
</evidence>
<dbReference type="PANTHER" id="PTHR43214:SF43">
    <property type="entry name" value="TWO-COMPONENT RESPONSE REGULATOR"/>
    <property type="match status" value="1"/>
</dbReference>
<dbReference type="PROSITE" id="PS50110">
    <property type="entry name" value="RESPONSE_REGULATORY"/>
    <property type="match status" value="1"/>
</dbReference>
<proteinExistence type="predicted"/>
<feature type="domain" description="HTH luxR-type" evidence="4">
    <location>
        <begin position="149"/>
        <end position="214"/>
    </location>
</feature>
<name>A0A059Q9K7_9BACT</name>
<dbReference type="InterPro" id="IPR001789">
    <property type="entry name" value="Sig_transdc_resp-reg_receiver"/>
</dbReference>
<evidence type="ECO:0000313" key="6">
    <source>
        <dbReference type="EMBL" id="AGW45550.1"/>
    </source>
</evidence>
<keyword evidence="2" id="KW-0238">DNA-binding</keyword>
<dbReference type="GO" id="GO:0006355">
    <property type="term" value="P:regulation of DNA-templated transcription"/>
    <property type="evidence" value="ECO:0007669"/>
    <property type="project" value="InterPro"/>
</dbReference>
<dbReference type="Gene3D" id="3.40.50.2300">
    <property type="match status" value="1"/>
</dbReference>
<feature type="domain" description="Response regulatory" evidence="5">
    <location>
        <begin position="6"/>
        <end position="122"/>
    </location>
</feature>
<evidence type="ECO:0000259" key="5">
    <source>
        <dbReference type="PROSITE" id="PS50110"/>
    </source>
</evidence>
<dbReference type="CDD" id="cd06170">
    <property type="entry name" value="LuxR_C_like"/>
    <property type="match status" value="1"/>
</dbReference>
<dbReference type="AlphaFoldDB" id="A0A059Q9K7"/>
<accession>A0A059Q9K7</accession>
<dbReference type="SMART" id="SM00421">
    <property type="entry name" value="HTH_LUXR"/>
    <property type="match status" value="1"/>
</dbReference>
<dbReference type="SUPFAM" id="SSF52172">
    <property type="entry name" value="CheY-like"/>
    <property type="match status" value="1"/>
</dbReference>
<organism evidence="6">
    <name type="scientific">uncultured bacterium Lac161</name>
    <dbReference type="NCBI Taxonomy" id="1403002"/>
    <lineage>
        <taxon>Bacteria</taxon>
        <taxon>environmental samples</taxon>
    </lineage>
</organism>
<dbReference type="PANTHER" id="PTHR43214">
    <property type="entry name" value="TWO-COMPONENT RESPONSE REGULATOR"/>
    <property type="match status" value="1"/>
</dbReference>
<dbReference type="SMART" id="SM00448">
    <property type="entry name" value="REC"/>
    <property type="match status" value="1"/>
</dbReference>
<dbReference type="Pfam" id="PF00072">
    <property type="entry name" value="Response_reg"/>
    <property type="match status" value="1"/>
</dbReference>
<evidence type="ECO:0000256" key="3">
    <source>
        <dbReference type="PROSITE-ProRule" id="PRU00169"/>
    </source>
</evidence>
<dbReference type="InterPro" id="IPR039420">
    <property type="entry name" value="WalR-like"/>
</dbReference>
<dbReference type="GO" id="GO:0000160">
    <property type="term" value="P:phosphorelay signal transduction system"/>
    <property type="evidence" value="ECO:0007669"/>
    <property type="project" value="InterPro"/>
</dbReference>
<evidence type="ECO:0000259" key="4">
    <source>
        <dbReference type="PROSITE" id="PS50043"/>
    </source>
</evidence>
<dbReference type="InterPro" id="IPR016032">
    <property type="entry name" value="Sig_transdc_resp-reg_C-effctor"/>
</dbReference>
<keyword evidence="1 3" id="KW-0597">Phosphoprotein</keyword>
<dbReference type="InterPro" id="IPR000792">
    <property type="entry name" value="Tscrpt_reg_LuxR_C"/>
</dbReference>
<dbReference type="GO" id="GO:0003677">
    <property type="term" value="F:DNA binding"/>
    <property type="evidence" value="ECO:0007669"/>
    <property type="project" value="UniProtKB-KW"/>
</dbReference>
<evidence type="ECO:0000256" key="1">
    <source>
        <dbReference type="ARBA" id="ARBA00022553"/>
    </source>
</evidence>
<dbReference type="EMBL" id="KF255994">
    <property type="protein sequence ID" value="AGW45550.1"/>
    <property type="molecule type" value="Genomic_DNA"/>
</dbReference>
<dbReference type="PROSITE" id="PS50043">
    <property type="entry name" value="HTH_LUXR_2"/>
    <property type="match status" value="1"/>
</dbReference>
<dbReference type="InterPro" id="IPR058245">
    <property type="entry name" value="NreC/VraR/RcsB-like_REC"/>
</dbReference>
<protein>
    <submittedName>
        <fullName evidence="6">Response regulator</fullName>
    </submittedName>
</protein>
<dbReference type="InterPro" id="IPR011006">
    <property type="entry name" value="CheY-like_superfamily"/>
</dbReference>
<dbReference type="Pfam" id="PF00196">
    <property type="entry name" value="GerE"/>
    <property type="match status" value="1"/>
</dbReference>
<reference evidence="6" key="1">
    <citation type="submission" date="2013-06" db="EMBL/GenBank/DDBJ databases">
        <title>Functional metagenomics reveals novel beta-galactosidases not predictable from gene sequences.</title>
        <authorList>
            <person name="Cheng J."/>
            <person name="Engel K."/>
            <person name="Romantsov T."/>
            <person name="Neufeld J.D."/>
            <person name="Rose D.R."/>
            <person name="Charles T.C."/>
        </authorList>
    </citation>
    <scope>NUCLEOTIDE SEQUENCE</scope>
</reference>
<dbReference type="PRINTS" id="PR00038">
    <property type="entry name" value="HTHLUXR"/>
</dbReference>
<feature type="modified residue" description="4-aspartylphosphate" evidence="3">
    <location>
        <position position="57"/>
    </location>
</feature>
<sequence>MKDKTRIVIVDDHPIFRRGLKETIESDRGFVVAGEAGDGESALSRIKSLRPDVAIVDLHLPKVGGLELVRTVRSLPNAPAVIVLTMHNEESAFNAAMDAGAQGYVLKDNAVSDVLLGLKAVATGGVFISPSVAGYLVRRHQRAASLKEEKKGLASLTPTELRILRLVAENKTNKEIGRELFISHRTVETHRSHICEKLELAGSHALLQFAVEHRSQI</sequence>